<organism evidence="2 3">
    <name type="scientific">Geomonas silvestris</name>
    <dbReference type="NCBI Taxonomy" id="2740184"/>
    <lineage>
        <taxon>Bacteria</taxon>
        <taxon>Pseudomonadati</taxon>
        <taxon>Thermodesulfobacteriota</taxon>
        <taxon>Desulfuromonadia</taxon>
        <taxon>Geobacterales</taxon>
        <taxon>Geobacteraceae</taxon>
        <taxon>Geomonas</taxon>
    </lineage>
</organism>
<proteinExistence type="predicted"/>
<dbReference type="InterPro" id="IPR039315">
    <property type="entry name" value="CheW"/>
</dbReference>
<dbReference type="Gene3D" id="2.30.30.40">
    <property type="entry name" value="SH3 Domains"/>
    <property type="match status" value="1"/>
</dbReference>
<dbReference type="SUPFAM" id="SSF50341">
    <property type="entry name" value="CheW-like"/>
    <property type="match status" value="1"/>
</dbReference>
<accession>A0A6V8MIR8</accession>
<dbReference type="PANTHER" id="PTHR22617">
    <property type="entry name" value="CHEMOTAXIS SENSOR HISTIDINE KINASE-RELATED"/>
    <property type="match status" value="1"/>
</dbReference>
<evidence type="ECO:0000313" key="2">
    <source>
        <dbReference type="EMBL" id="GFO59860.1"/>
    </source>
</evidence>
<comment type="caution">
    <text evidence="2">The sequence shown here is derived from an EMBL/GenBank/DDBJ whole genome shotgun (WGS) entry which is preliminary data.</text>
</comment>
<dbReference type="GO" id="GO:0005829">
    <property type="term" value="C:cytosol"/>
    <property type="evidence" value="ECO:0007669"/>
    <property type="project" value="TreeGrafter"/>
</dbReference>
<dbReference type="AlphaFoldDB" id="A0A6V8MIR8"/>
<protein>
    <recommendedName>
        <fullName evidence="1">CheW-like domain-containing protein</fullName>
    </recommendedName>
</protein>
<dbReference type="InterPro" id="IPR036061">
    <property type="entry name" value="CheW-like_dom_sf"/>
</dbReference>
<dbReference type="EMBL" id="BLXX01000005">
    <property type="protein sequence ID" value="GFO59860.1"/>
    <property type="molecule type" value="Genomic_DNA"/>
</dbReference>
<gene>
    <name evidence="2" type="ORF">GMST_21850</name>
</gene>
<dbReference type="PANTHER" id="PTHR22617:SF23">
    <property type="entry name" value="CHEMOTAXIS PROTEIN CHEW"/>
    <property type="match status" value="1"/>
</dbReference>
<reference evidence="3" key="1">
    <citation type="submission" date="2020-06" db="EMBL/GenBank/DDBJ databases">
        <title>Draft genomic sequence of Geomonas sp. Red330.</title>
        <authorList>
            <person name="Itoh H."/>
            <person name="Zhenxing X."/>
            <person name="Ushijima N."/>
            <person name="Masuda Y."/>
            <person name="Shiratori Y."/>
            <person name="Senoo K."/>
        </authorList>
    </citation>
    <scope>NUCLEOTIDE SEQUENCE [LARGE SCALE GENOMIC DNA]</scope>
    <source>
        <strain evidence="3">Red330</strain>
    </source>
</reference>
<evidence type="ECO:0000259" key="1">
    <source>
        <dbReference type="PROSITE" id="PS50851"/>
    </source>
</evidence>
<evidence type="ECO:0000313" key="3">
    <source>
        <dbReference type="Proteomes" id="UP000556026"/>
    </source>
</evidence>
<keyword evidence="3" id="KW-1185">Reference proteome</keyword>
<dbReference type="GO" id="GO:0007165">
    <property type="term" value="P:signal transduction"/>
    <property type="evidence" value="ECO:0007669"/>
    <property type="project" value="InterPro"/>
</dbReference>
<dbReference type="Pfam" id="PF01584">
    <property type="entry name" value="CheW"/>
    <property type="match status" value="1"/>
</dbReference>
<dbReference type="GO" id="GO:0006935">
    <property type="term" value="P:chemotaxis"/>
    <property type="evidence" value="ECO:0007669"/>
    <property type="project" value="InterPro"/>
</dbReference>
<feature type="domain" description="CheW-like" evidence="1">
    <location>
        <begin position="2"/>
        <end position="135"/>
    </location>
</feature>
<dbReference type="Gene3D" id="2.40.50.180">
    <property type="entry name" value="CheA-289, Domain 4"/>
    <property type="match status" value="1"/>
</dbReference>
<name>A0A6V8MIR8_9BACT</name>
<dbReference type="InterPro" id="IPR002545">
    <property type="entry name" value="CheW-lke_dom"/>
</dbReference>
<dbReference type="Proteomes" id="UP000556026">
    <property type="component" value="Unassembled WGS sequence"/>
</dbReference>
<sequence>MEERLLLFTLHGKGYAFELQEVAEVMEPLESYPIPKAPPHFVGLINFHGALTALVDLRLYLGQGRQTRNQGKVLVLDTRLAGLALWVDGVQSVVPASTVLARSAGDGGLWDEVLETAQGAYRLLRVGTLLDSLEKGLAGSA</sequence>
<dbReference type="SMART" id="SM00260">
    <property type="entry name" value="CheW"/>
    <property type="match status" value="1"/>
</dbReference>
<dbReference type="RefSeq" id="WP_246399395.1">
    <property type="nucleotide sequence ID" value="NZ_BLXX01000005.1"/>
</dbReference>
<dbReference type="PROSITE" id="PS50851">
    <property type="entry name" value="CHEW"/>
    <property type="match status" value="1"/>
</dbReference>